<comment type="caution">
    <text evidence="1">The sequence shown here is derived from an EMBL/GenBank/DDBJ whole genome shotgun (WGS) entry which is preliminary data.</text>
</comment>
<evidence type="ECO:0000313" key="2">
    <source>
        <dbReference type="Proteomes" id="UP000178930"/>
    </source>
</evidence>
<protein>
    <submittedName>
        <fullName evidence="1">Uncharacterized protein</fullName>
    </submittedName>
</protein>
<proteinExistence type="predicted"/>
<evidence type="ECO:0000313" key="1">
    <source>
        <dbReference type="EMBL" id="OGY44622.1"/>
    </source>
</evidence>
<name>A0A1G1XX83_9BACT</name>
<dbReference type="AlphaFoldDB" id="A0A1G1XX83"/>
<gene>
    <name evidence="1" type="ORF">A2729_03510</name>
</gene>
<dbReference type="EMBL" id="MHIB01000013">
    <property type="protein sequence ID" value="OGY44622.1"/>
    <property type="molecule type" value="Genomic_DNA"/>
</dbReference>
<reference evidence="1 2" key="1">
    <citation type="journal article" date="2016" name="Nat. Commun.">
        <title>Thousands of microbial genomes shed light on interconnected biogeochemical processes in an aquifer system.</title>
        <authorList>
            <person name="Anantharaman K."/>
            <person name="Brown C.T."/>
            <person name="Hug L.A."/>
            <person name="Sharon I."/>
            <person name="Castelle C.J."/>
            <person name="Probst A.J."/>
            <person name="Thomas B.C."/>
            <person name="Singh A."/>
            <person name="Wilkins M.J."/>
            <person name="Karaoz U."/>
            <person name="Brodie E.L."/>
            <person name="Williams K.H."/>
            <person name="Hubbard S.S."/>
            <person name="Banfield J.F."/>
        </authorList>
    </citation>
    <scope>NUCLEOTIDE SEQUENCE [LARGE SCALE GENOMIC DNA]</scope>
</reference>
<dbReference type="Proteomes" id="UP000178930">
    <property type="component" value="Unassembled WGS sequence"/>
</dbReference>
<organism evidence="1 2">
    <name type="scientific">Candidatus Buchananbacteria bacterium RIFCSPHIGHO2_01_FULL_39_14</name>
    <dbReference type="NCBI Taxonomy" id="1797532"/>
    <lineage>
        <taxon>Bacteria</taxon>
        <taxon>Candidatus Buchananiibacteriota</taxon>
    </lineage>
</organism>
<accession>A0A1G1XX83</accession>
<sequence length="138" mass="15335">MKFTDYLKLKLPGHKSVDTIIGIAQRNGLNAVPLSLENHVECSPGGMFSANVAVVYAFLEGHRAKMYTSDLMSRAGPGTSRDQLLVLENLVKIGEKIKERGITPTIVEYKGTFDQFVVEYQNPFSQKKLYNSSPPDIN</sequence>
<dbReference type="STRING" id="1797532.A2729_03510"/>